<protein>
    <submittedName>
        <fullName evidence="4">Beta-1,4-mannosyltransferase</fullName>
        <ecNumber evidence="4">2.4.1.251</ecNumber>
    </submittedName>
</protein>
<dbReference type="SUPFAM" id="SSF53756">
    <property type="entry name" value="UDP-Glycosyltransferase/glycogen phosphorylase"/>
    <property type="match status" value="1"/>
</dbReference>
<gene>
    <name evidence="4" type="ORF">QE375_002169</name>
</gene>
<evidence type="ECO:0000313" key="5">
    <source>
        <dbReference type="Proteomes" id="UP001249291"/>
    </source>
</evidence>
<dbReference type="RefSeq" id="WP_309690896.1">
    <property type="nucleotide sequence ID" value="NZ_JAVIZQ010000001.1"/>
</dbReference>
<evidence type="ECO:0000259" key="3">
    <source>
        <dbReference type="Pfam" id="PF13439"/>
    </source>
</evidence>
<dbReference type="PANTHER" id="PTHR46401">
    <property type="entry name" value="GLYCOSYLTRANSFERASE WBBK-RELATED"/>
    <property type="match status" value="1"/>
</dbReference>
<dbReference type="CDD" id="cd03801">
    <property type="entry name" value="GT4_PimA-like"/>
    <property type="match status" value="1"/>
</dbReference>
<dbReference type="Gene3D" id="3.40.50.2000">
    <property type="entry name" value="Glycogen Phosphorylase B"/>
    <property type="match status" value="2"/>
</dbReference>
<dbReference type="EMBL" id="JAVIZQ010000001">
    <property type="protein sequence ID" value="MDR6142615.1"/>
    <property type="molecule type" value="Genomic_DNA"/>
</dbReference>
<name>A0ABU1HRD9_9MICO</name>
<organism evidence="4 5">
    <name type="scientific">Microbacterium foliorum</name>
    <dbReference type="NCBI Taxonomy" id="104336"/>
    <lineage>
        <taxon>Bacteria</taxon>
        <taxon>Bacillati</taxon>
        <taxon>Actinomycetota</taxon>
        <taxon>Actinomycetes</taxon>
        <taxon>Micrococcales</taxon>
        <taxon>Microbacteriaceae</taxon>
        <taxon>Microbacterium</taxon>
    </lineage>
</organism>
<evidence type="ECO:0000313" key="4">
    <source>
        <dbReference type="EMBL" id="MDR6142615.1"/>
    </source>
</evidence>
<feature type="domain" description="Glycosyltransferase subfamily 4-like N-terminal" evidence="3">
    <location>
        <begin position="83"/>
        <end position="151"/>
    </location>
</feature>
<dbReference type="EC" id="2.4.1.251" evidence="4"/>
<keyword evidence="5" id="KW-1185">Reference proteome</keyword>
<sequence>MSGKIHVFPAWAQNPYLNMLYVGARSEGWRVEGTKTIETLVEALPALSEGDIFHIHWTSPIVNSDGTREIAERSLKRFEGILLRLRKAGVRIVWTVHNTLAHNTPYPDLEIRLARMLAERADRIIQLNASTGDAVSEFYDLPPEKIVTLPHASYAGIYSEPPSQEEARELLGIPADASVIGFVGQIRGYKGIPTLLRAVGKASSRVDDLVLVLAGKTAPEEIALIERELPSGVPTVRRHSFISDANISAWFAACDVLVFPYERVLNSGSVLLSATFGRPCILPAEPHLIAEYGAQPWVTFYDTRRDQVSALADTIAAAFPVRENVRSAALRFASEYSTLHMAWDYVAIIEELVSSPTQTTEVS</sequence>
<dbReference type="PANTHER" id="PTHR46401:SF2">
    <property type="entry name" value="GLYCOSYLTRANSFERASE WBBK-RELATED"/>
    <property type="match status" value="1"/>
</dbReference>
<evidence type="ECO:0000256" key="2">
    <source>
        <dbReference type="ARBA" id="ARBA00022679"/>
    </source>
</evidence>
<evidence type="ECO:0000256" key="1">
    <source>
        <dbReference type="ARBA" id="ARBA00022676"/>
    </source>
</evidence>
<dbReference type="InterPro" id="IPR028098">
    <property type="entry name" value="Glyco_trans_4-like_N"/>
</dbReference>
<dbReference type="Pfam" id="PF13439">
    <property type="entry name" value="Glyco_transf_4"/>
    <property type="match status" value="1"/>
</dbReference>
<dbReference type="Pfam" id="PF13692">
    <property type="entry name" value="Glyco_trans_1_4"/>
    <property type="match status" value="1"/>
</dbReference>
<comment type="caution">
    <text evidence="4">The sequence shown here is derived from an EMBL/GenBank/DDBJ whole genome shotgun (WGS) entry which is preliminary data.</text>
</comment>
<keyword evidence="2 4" id="KW-0808">Transferase</keyword>
<accession>A0ABU1HRD9</accession>
<proteinExistence type="predicted"/>
<reference evidence="4 5" key="1">
    <citation type="submission" date="2023-08" db="EMBL/GenBank/DDBJ databases">
        <title>Functional and genomic diversity of the sorghum phyllosphere microbiome.</title>
        <authorList>
            <person name="Shade A."/>
        </authorList>
    </citation>
    <scope>NUCLEOTIDE SEQUENCE [LARGE SCALE GENOMIC DNA]</scope>
    <source>
        <strain evidence="4 5">SORGH_AS_0445</strain>
    </source>
</reference>
<dbReference type="GO" id="GO:0016757">
    <property type="term" value="F:glycosyltransferase activity"/>
    <property type="evidence" value="ECO:0007669"/>
    <property type="project" value="UniProtKB-KW"/>
</dbReference>
<dbReference type="Proteomes" id="UP001249291">
    <property type="component" value="Unassembled WGS sequence"/>
</dbReference>
<keyword evidence="1 4" id="KW-0328">Glycosyltransferase</keyword>